<proteinExistence type="predicted"/>
<dbReference type="EMBL" id="FQVF01000004">
    <property type="protein sequence ID" value="SHE93261.1"/>
    <property type="molecule type" value="Genomic_DNA"/>
</dbReference>
<dbReference type="Proteomes" id="UP000184517">
    <property type="component" value="Unassembled WGS sequence"/>
</dbReference>
<reference evidence="3" key="1">
    <citation type="submission" date="2016-11" db="EMBL/GenBank/DDBJ databases">
        <authorList>
            <person name="Varghese N."/>
            <person name="Submissions S."/>
        </authorList>
    </citation>
    <scope>NUCLEOTIDE SEQUENCE [LARGE SCALE GENOMIC DNA]</scope>
    <source>
        <strain evidence="3">DSM 16579</strain>
    </source>
</reference>
<dbReference type="OrthoDB" id="6422829at2"/>
<evidence type="ECO:0008006" key="4">
    <source>
        <dbReference type="Google" id="ProtNLM"/>
    </source>
</evidence>
<feature type="transmembrane region" description="Helical" evidence="1">
    <location>
        <begin position="57"/>
        <end position="77"/>
    </location>
</feature>
<keyword evidence="3" id="KW-1185">Reference proteome</keyword>
<evidence type="ECO:0000313" key="2">
    <source>
        <dbReference type="EMBL" id="SHE93261.1"/>
    </source>
</evidence>
<dbReference type="RefSeq" id="WP_072838700.1">
    <property type="nucleotide sequence ID" value="NZ_FQVF01000004.1"/>
</dbReference>
<gene>
    <name evidence="2" type="ORF">SAMN02745753_01082</name>
</gene>
<dbReference type="STRING" id="1122206.SAMN02745753_01082"/>
<dbReference type="AlphaFoldDB" id="A0A1M4XIN9"/>
<organism evidence="2 3">
    <name type="scientific">Marinomonas polaris DSM 16579</name>
    <dbReference type="NCBI Taxonomy" id="1122206"/>
    <lineage>
        <taxon>Bacteria</taxon>
        <taxon>Pseudomonadati</taxon>
        <taxon>Pseudomonadota</taxon>
        <taxon>Gammaproteobacteria</taxon>
        <taxon>Oceanospirillales</taxon>
        <taxon>Oceanospirillaceae</taxon>
        <taxon>Marinomonas</taxon>
    </lineage>
</organism>
<feature type="transmembrane region" description="Helical" evidence="1">
    <location>
        <begin position="18"/>
        <end position="37"/>
    </location>
</feature>
<keyword evidence="1" id="KW-0812">Transmembrane</keyword>
<accession>A0A1M4XIN9</accession>
<evidence type="ECO:0000256" key="1">
    <source>
        <dbReference type="SAM" id="Phobius"/>
    </source>
</evidence>
<keyword evidence="1" id="KW-1133">Transmembrane helix</keyword>
<protein>
    <recommendedName>
        <fullName evidence="4">Phage abortive infection protein</fullName>
    </recommendedName>
</protein>
<name>A0A1M4XIN9_9GAMM</name>
<evidence type="ECO:0000313" key="3">
    <source>
        <dbReference type="Proteomes" id="UP000184517"/>
    </source>
</evidence>
<keyword evidence="1" id="KW-0472">Membrane</keyword>
<sequence length="252" mass="28995">MGDISKGEKSSNISPKSLFFGVFVITVLVMIFFWWLYVDHVGAGFSDQGKNWSEFGSYFGGVLGPLFSAASILFVWWQSHKAMASQQDQLNKLNEQLGLEKQIIFRNEFVRLLTKATEQGEKKFVAGHVDCFKGRLGAIECSYKKLSRCVKPNSLQNDQKISNENLRVVWEVLRPYLANIFELADFLDKSTKFEVSENERVAYIRQFNSEFYTVMQEISPANQLLFIDELLKKPEIHGYGEISHIFSEPEKY</sequence>